<dbReference type="GO" id="GO:0009007">
    <property type="term" value="F:site-specific DNA-methyltransferase (adenine-specific) activity"/>
    <property type="evidence" value="ECO:0007669"/>
    <property type="project" value="TreeGrafter"/>
</dbReference>
<dbReference type="OrthoDB" id="9773060at2"/>
<dbReference type="EC" id="2.1.1.-" evidence="4"/>
<accession>R9KY39</accession>
<dbReference type="InterPro" id="IPR002052">
    <property type="entry name" value="DNA_methylase_N6_adenine_CS"/>
</dbReference>
<dbReference type="STRING" id="1235794.C811_01554"/>
<keyword evidence="7" id="KW-1185">Reference proteome</keyword>
<feature type="domain" description="DNA methylase N-4/N-6" evidence="5">
    <location>
        <begin position="29"/>
        <end position="220"/>
    </location>
</feature>
<evidence type="ECO:0000256" key="3">
    <source>
        <dbReference type="ARBA" id="ARBA00022679"/>
    </source>
</evidence>
<keyword evidence="3" id="KW-0808">Transferase</keyword>
<keyword evidence="2" id="KW-0489">Methyltransferase</keyword>
<gene>
    <name evidence="6" type="ORF">C811_01554</name>
</gene>
<evidence type="ECO:0000259" key="5">
    <source>
        <dbReference type="Pfam" id="PF01555"/>
    </source>
</evidence>
<dbReference type="Pfam" id="PF01555">
    <property type="entry name" value="N6_N4_Mtase"/>
    <property type="match status" value="1"/>
</dbReference>
<dbReference type="PROSITE" id="PS00092">
    <property type="entry name" value="N6_MTASE"/>
    <property type="match status" value="1"/>
</dbReference>
<dbReference type="PANTHER" id="PTHR13370">
    <property type="entry name" value="RNA METHYLASE-RELATED"/>
    <property type="match status" value="1"/>
</dbReference>
<organism evidence="6 7">
    <name type="scientific">Adlercreutzia caecimuris B7</name>
    <dbReference type="NCBI Taxonomy" id="1235794"/>
    <lineage>
        <taxon>Bacteria</taxon>
        <taxon>Bacillati</taxon>
        <taxon>Actinomycetota</taxon>
        <taxon>Coriobacteriia</taxon>
        <taxon>Eggerthellales</taxon>
        <taxon>Eggerthellaceae</taxon>
        <taxon>Adlercreutzia</taxon>
    </lineage>
</organism>
<evidence type="ECO:0000313" key="7">
    <source>
        <dbReference type="Proteomes" id="UP000014204"/>
    </source>
</evidence>
<dbReference type="GO" id="GO:0032259">
    <property type="term" value="P:methylation"/>
    <property type="evidence" value="ECO:0007669"/>
    <property type="project" value="UniProtKB-KW"/>
</dbReference>
<dbReference type="GO" id="GO:0008170">
    <property type="term" value="F:N-methyltransferase activity"/>
    <property type="evidence" value="ECO:0007669"/>
    <property type="project" value="InterPro"/>
</dbReference>
<dbReference type="PANTHER" id="PTHR13370:SF3">
    <property type="entry name" value="TRNA (GUANINE(10)-N2)-METHYLTRANSFERASE HOMOLOG"/>
    <property type="match status" value="1"/>
</dbReference>
<dbReference type="SUPFAM" id="SSF53335">
    <property type="entry name" value="S-adenosyl-L-methionine-dependent methyltransferases"/>
    <property type="match status" value="1"/>
</dbReference>
<dbReference type="AlphaFoldDB" id="R9KY39"/>
<reference evidence="6 7" key="1">
    <citation type="submission" date="2013-04" db="EMBL/GenBank/DDBJ databases">
        <title>The Genome Sequence of Enterorhabdus caecimuris B7.</title>
        <authorList>
            <consortium name="The Broad Institute Genomics Platform"/>
            <consortium name="The Broad Institute Genome Sequencing Center for Infectious Disease"/>
            <person name="Earl A."/>
            <person name="Xavier R."/>
            <person name="Elson C."/>
            <person name="Duck W."/>
            <person name="Walker B."/>
            <person name="Young S."/>
            <person name="Zeng Q."/>
            <person name="Gargeya S."/>
            <person name="Fitzgerald M."/>
            <person name="Haas B."/>
            <person name="Abouelleil A."/>
            <person name="Allen A.W."/>
            <person name="Alvarado L."/>
            <person name="Arachchi H.M."/>
            <person name="Berlin A.M."/>
            <person name="Chapman S.B."/>
            <person name="Gainer-Dewar J."/>
            <person name="Goldberg J."/>
            <person name="Griggs A."/>
            <person name="Gujja S."/>
            <person name="Hansen M."/>
            <person name="Howarth C."/>
            <person name="Imamovic A."/>
            <person name="Ireland A."/>
            <person name="Larimer J."/>
            <person name="McCowan C."/>
            <person name="Murphy C."/>
            <person name="Pearson M."/>
            <person name="Poon T.W."/>
            <person name="Priest M."/>
            <person name="Roberts A."/>
            <person name="Saif S."/>
            <person name="Shea T."/>
            <person name="Sisk P."/>
            <person name="Sykes S."/>
            <person name="Wortman J."/>
            <person name="Nusbaum C."/>
            <person name="Birren B."/>
        </authorList>
    </citation>
    <scope>NUCLEOTIDE SEQUENCE [LARGE SCALE GENOMIC DNA]</scope>
    <source>
        <strain evidence="6 7">B7</strain>
    </source>
</reference>
<sequence>MTAPAFDTPLHIHHGDCIDYLAGLPGGCIDLVVTDPPYGIAYKTGHRTEPHRFAREIENDRDLSVVEAVVPHLYRLLKNDSACFMFCAWKRQDEVAEILAGGGFTVKNRIVWDKGTTTAGDLKGAFGYQYEVLMFATKGAPAIRGKRWPDVWRHMRVSADKLHHQNEKPVPLLEQAVLSMSDPGDTVLDPFMGSGSTGVACLNCGRDFVGCEIDPGYFGVARDRLDAESAQGRMFAGCF</sequence>
<evidence type="ECO:0000256" key="4">
    <source>
        <dbReference type="RuleBase" id="RU362026"/>
    </source>
</evidence>
<dbReference type="InterPro" id="IPR002941">
    <property type="entry name" value="DNA_methylase_N4/N6"/>
</dbReference>
<dbReference type="Proteomes" id="UP000014204">
    <property type="component" value="Unassembled WGS sequence"/>
</dbReference>
<evidence type="ECO:0000256" key="2">
    <source>
        <dbReference type="ARBA" id="ARBA00022603"/>
    </source>
</evidence>
<comment type="similarity">
    <text evidence="1 4">Belongs to the N(4)/N(6)-methyltransferase family.</text>
</comment>
<dbReference type="InterPro" id="IPR001091">
    <property type="entry name" value="RM_Methyltransferase"/>
</dbReference>
<dbReference type="InterPro" id="IPR029063">
    <property type="entry name" value="SAM-dependent_MTases_sf"/>
</dbReference>
<evidence type="ECO:0000256" key="1">
    <source>
        <dbReference type="ARBA" id="ARBA00006594"/>
    </source>
</evidence>
<dbReference type="GO" id="GO:0003677">
    <property type="term" value="F:DNA binding"/>
    <property type="evidence" value="ECO:0007669"/>
    <property type="project" value="InterPro"/>
</dbReference>
<dbReference type="EMBL" id="ASSY01000008">
    <property type="protein sequence ID" value="EOS51136.1"/>
    <property type="molecule type" value="Genomic_DNA"/>
</dbReference>
<dbReference type="GeneID" id="82191030"/>
<dbReference type="GO" id="GO:0005737">
    <property type="term" value="C:cytoplasm"/>
    <property type="evidence" value="ECO:0007669"/>
    <property type="project" value="TreeGrafter"/>
</dbReference>
<protein>
    <recommendedName>
        <fullName evidence="4">Methyltransferase</fullName>
        <ecNumber evidence="4">2.1.1.-</ecNumber>
    </recommendedName>
</protein>
<evidence type="ECO:0000313" key="6">
    <source>
        <dbReference type="EMBL" id="EOS51136.1"/>
    </source>
</evidence>
<dbReference type="Gene3D" id="3.40.50.150">
    <property type="entry name" value="Vaccinia Virus protein VP39"/>
    <property type="match status" value="1"/>
</dbReference>
<dbReference type="eggNOG" id="COG0863">
    <property type="taxonomic scope" value="Bacteria"/>
</dbReference>
<dbReference type="PRINTS" id="PR00508">
    <property type="entry name" value="S21N4MTFRASE"/>
</dbReference>
<proteinExistence type="inferred from homology"/>
<dbReference type="RefSeq" id="WP_016309754.1">
    <property type="nucleotide sequence ID" value="NZ_KE159646.1"/>
</dbReference>
<name>R9KY39_9ACTN</name>
<dbReference type="HOGENOM" id="CLU_024927_4_0_11"/>
<comment type="caution">
    <text evidence="6">The sequence shown here is derived from an EMBL/GenBank/DDBJ whole genome shotgun (WGS) entry which is preliminary data.</text>
</comment>